<protein>
    <recommendedName>
        <fullName evidence="4">Protein quiver</fullName>
    </recommendedName>
</protein>
<proteinExistence type="predicted"/>
<dbReference type="EMBL" id="JANEYG010000057">
    <property type="protein sequence ID" value="KAJ8915181.1"/>
    <property type="molecule type" value="Genomic_DNA"/>
</dbReference>
<name>A0AAV8VLF2_9CUCU</name>
<sequence length="130" mass="14736">MTSARKKMFAVSFLNVVLLVTLLHAATSSTLLCYDCDAERECEDPVLHNVRLVNCNKQYPDADGKIVCLTLNIYLPESRGFDVYKSGYYRGCRVIPPSEESNFCDNLKMKYSNHMVISSCNYCNTTRCVP</sequence>
<gene>
    <name evidence="2" type="ORF">NQ315_000434</name>
</gene>
<keyword evidence="1" id="KW-0732">Signal</keyword>
<evidence type="ECO:0008006" key="4">
    <source>
        <dbReference type="Google" id="ProtNLM"/>
    </source>
</evidence>
<dbReference type="AlphaFoldDB" id="A0AAV8VLF2"/>
<evidence type="ECO:0000256" key="1">
    <source>
        <dbReference type="SAM" id="SignalP"/>
    </source>
</evidence>
<evidence type="ECO:0000313" key="3">
    <source>
        <dbReference type="Proteomes" id="UP001159042"/>
    </source>
</evidence>
<comment type="caution">
    <text evidence="2">The sequence shown here is derived from an EMBL/GenBank/DDBJ whole genome shotgun (WGS) entry which is preliminary data.</text>
</comment>
<feature type="chain" id="PRO_5043922528" description="Protein quiver" evidence="1">
    <location>
        <begin position="29"/>
        <end position="130"/>
    </location>
</feature>
<dbReference type="Proteomes" id="UP001159042">
    <property type="component" value="Unassembled WGS sequence"/>
</dbReference>
<evidence type="ECO:0000313" key="2">
    <source>
        <dbReference type="EMBL" id="KAJ8915181.1"/>
    </source>
</evidence>
<reference evidence="2 3" key="1">
    <citation type="journal article" date="2023" name="Insect Mol. Biol.">
        <title>Genome sequencing provides insights into the evolution of gene families encoding plant cell wall-degrading enzymes in longhorned beetles.</title>
        <authorList>
            <person name="Shin N.R."/>
            <person name="Okamura Y."/>
            <person name="Kirsch R."/>
            <person name="Pauchet Y."/>
        </authorList>
    </citation>
    <scope>NUCLEOTIDE SEQUENCE [LARGE SCALE GENOMIC DNA]</scope>
    <source>
        <strain evidence="2">EAD_L_NR</strain>
    </source>
</reference>
<keyword evidence="3" id="KW-1185">Reference proteome</keyword>
<accession>A0AAV8VLF2</accession>
<feature type="signal peptide" evidence="1">
    <location>
        <begin position="1"/>
        <end position="28"/>
    </location>
</feature>
<organism evidence="2 3">
    <name type="scientific">Exocentrus adspersus</name>
    <dbReference type="NCBI Taxonomy" id="1586481"/>
    <lineage>
        <taxon>Eukaryota</taxon>
        <taxon>Metazoa</taxon>
        <taxon>Ecdysozoa</taxon>
        <taxon>Arthropoda</taxon>
        <taxon>Hexapoda</taxon>
        <taxon>Insecta</taxon>
        <taxon>Pterygota</taxon>
        <taxon>Neoptera</taxon>
        <taxon>Endopterygota</taxon>
        <taxon>Coleoptera</taxon>
        <taxon>Polyphaga</taxon>
        <taxon>Cucujiformia</taxon>
        <taxon>Chrysomeloidea</taxon>
        <taxon>Cerambycidae</taxon>
        <taxon>Lamiinae</taxon>
        <taxon>Acanthocinini</taxon>
        <taxon>Exocentrus</taxon>
    </lineage>
</organism>